<dbReference type="InterPro" id="IPR009078">
    <property type="entry name" value="Ferritin-like_SF"/>
</dbReference>
<comment type="caution">
    <text evidence="1">The sequence shown here is derived from an EMBL/GenBank/DDBJ whole genome shotgun (WGS) entry which is preliminary data.</text>
</comment>
<proteinExistence type="predicted"/>
<evidence type="ECO:0000313" key="2">
    <source>
        <dbReference type="Proteomes" id="UP001501510"/>
    </source>
</evidence>
<dbReference type="Pfam" id="PF13668">
    <property type="entry name" value="Ferritin_2"/>
    <property type="match status" value="1"/>
</dbReference>
<sequence>MEELFCPICGAKINEKNYNINKFAFEDYNVNDMIKFCPICGVTREYLKEEYYIYTTKEEELDENTLKILDHAMKLETFNGDFYKKASFLVKDKKISKIFSDLANIENSHANVHKRLAHIKEIPKLKDMDYTKYKEDEIFLDMASKREKHAVAYYNKYIREIKIDSVKKVFKALAKVEEDHIDILDK</sequence>
<dbReference type="EMBL" id="BAAACG010000009">
    <property type="protein sequence ID" value="GAA0739919.1"/>
    <property type="molecule type" value="Genomic_DNA"/>
</dbReference>
<dbReference type="InterPro" id="IPR012347">
    <property type="entry name" value="Ferritin-like"/>
</dbReference>
<dbReference type="Gene3D" id="1.20.1260.10">
    <property type="match status" value="2"/>
</dbReference>
<name>A0ABP3UPG2_9CLOT</name>
<evidence type="ECO:0000313" key="1">
    <source>
        <dbReference type="EMBL" id="GAA0739919.1"/>
    </source>
</evidence>
<dbReference type="Proteomes" id="UP001501510">
    <property type="component" value="Unassembled WGS sequence"/>
</dbReference>
<gene>
    <name evidence="1" type="ORF">GCM10008906_19190</name>
</gene>
<reference evidence="2" key="1">
    <citation type="journal article" date="2019" name="Int. J. Syst. Evol. Microbiol.">
        <title>The Global Catalogue of Microorganisms (GCM) 10K type strain sequencing project: providing services to taxonomists for standard genome sequencing and annotation.</title>
        <authorList>
            <consortium name="The Broad Institute Genomics Platform"/>
            <consortium name="The Broad Institute Genome Sequencing Center for Infectious Disease"/>
            <person name="Wu L."/>
            <person name="Ma J."/>
        </authorList>
    </citation>
    <scope>NUCLEOTIDE SEQUENCE [LARGE SCALE GENOMIC DNA]</scope>
    <source>
        <strain evidence="2">JCM 1407</strain>
    </source>
</reference>
<accession>A0ABP3UPG2</accession>
<dbReference type="RefSeq" id="WP_343761152.1">
    <property type="nucleotide sequence ID" value="NZ_BAAACG010000009.1"/>
</dbReference>
<dbReference type="SUPFAM" id="SSF47240">
    <property type="entry name" value="Ferritin-like"/>
    <property type="match status" value="1"/>
</dbReference>
<keyword evidence="2" id="KW-1185">Reference proteome</keyword>
<organism evidence="1 2">
    <name type="scientific">Clostridium oceanicum</name>
    <dbReference type="NCBI Taxonomy" id="1543"/>
    <lineage>
        <taxon>Bacteria</taxon>
        <taxon>Bacillati</taxon>
        <taxon>Bacillota</taxon>
        <taxon>Clostridia</taxon>
        <taxon>Eubacteriales</taxon>
        <taxon>Clostridiaceae</taxon>
        <taxon>Clostridium</taxon>
    </lineage>
</organism>
<protein>
    <submittedName>
        <fullName evidence="1">Ferritin family protein</fullName>
    </submittedName>
</protein>